<feature type="region of interest" description="Disordered" evidence="1">
    <location>
        <begin position="1"/>
        <end position="78"/>
    </location>
</feature>
<proteinExistence type="predicted"/>
<name>A0AAW1UEX9_9CUCU</name>
<evidence type="ECO:0000313" key="2">
    <source>
        <dbReference type="EMBL" id="KAK9879600.1"/>
    </source>
</evidence>
<accession>A0AAW1UEX9</accession>
<keyword evidence="3" id="KW-1185">Reference proteome</keyword>
<reference evidence="2 3" key="1">
    <citation type="submission" date="2023-03" db="EMBL/GenBank/DDBJ databases">
        <title>Genome insight into feeding habits of ladybird beetles.</title>
        <authorList>
            <person name="Li H.-S."/>
            <person name="Huang Y.-H."/>
            <person name="Pang H."/>
        </authorList>
    </citation>
    <scope>NUCLEOTIDE SEQUENCE [LARGE SCALE GENOMIC DNA]</scope>
    <source>
        <strain evidence="2">SYSU_2023b</strain>
        <tissue evidence="2">Whole body</tissue>
    </source>
</reference>
<sequence length="78" mass="8412">MDTSAYSSVISYESDIDGVFGEDDNDSSDYQPSDNSSDSEEEVVDKPGVYPESEDNDDDSKATTSNANEVTSSTIKLL</sequence>
<evidence type="ECO:0000256" key="1">
    <source>
        <dbReference type="SAM" id="MobiDB-lite"/>
    </source>
</evidence>
<feature type="compositionally biased region" description="Polar residues" evidence="1">
    <location>
        <begin position="62"/>
        <end position="78"/>
    </location>
</feature>
<feature type="compositionally biased region" description="Acidic residues" evidence="1">
    <location>
        <begin position="14"/>
        <end position="27"/>
    </location>
</feature>
<dbReference type="EMBL" id="JARQZJ010000062">
    <property type="protein sequence ID" value="KAK9879600.1"/>
    <property type="molecule type" value="Genomic_DNA"/>
</dbReference>
<organism evidence="2 3">
    <name type="scientific">Henosepilachna vigintioctopunctata</name>
    <dbReference type="NCBI Taxonomy" id="420089"/>
    <lineage>
        <taxon>Eukaryota</taxon>
        <taxon>Metazoa</taxon>
        <taxon>Ecdysozoa</taxon>
        <taxon>Arthropoda</taxon>
        <taxon>Hexapoda</taxon>
        <taxon>Insecta</taxon>
        <taxon>Pterygota</taxon>
        <taxon>Neoptera</taxon>
        <taxon>Endopterygota</taxon>
        <taxon>Coleoptera</taxon>
        <taxon>Polyphaga</taxon>
        <taxon>Cucujiformia</taxon>
        <taxon>Coccinelloidea</taxon>
        <taxon>Coccinellidae</taxon>
        <taxon>Epilachninae</taxon>
        <taxon>Epilachnini</taxon>
        <taxon>Henosepilachna</taxon>
    </lineage>
</organism>
<evidence type="ECO:0000313" key="3">
    <source>
        <dbReference type="Proteomes" id="UP001431783"/>
    </source>
</evidence>
<feature type="compositionally biased region" description="Polar residues" evidence="1">
    <location>
        <begin position="1"/>
        <end position="11"/>
    </location>
</feature>
<dbReference type="AlphaFoldDB" id="A0AAW1UEX9"/>
<protein>
    <submittedName>
        <fullName evidence="2">Uncharacterized protein</fullName>
    </submittedName>
</protein>
<comment type="caution">
    <text evidence="2">The sequence shown here is derived from an EMBL/GenBank/DDBJ whole genome shotgun (WGS) entry which is preliminary data.</text>
</comment>
<gene>
    <name evidence="2" type="ORF">WA026_006666</name>
</gene>
<dbReference type="Proteomes" id="UP001431783">
    <property type="component" value="Unassembled WGS sequence"/>
</dbReference>